<accession>A0ABR8CXP1</accession>
<evidence type="ECO:0000313" key="1">
    <source>
        <dbReference type="EMBL" id="MBD2499695.1"/>
    </source>
</evidence>
<name>A0ABR8CXP1_9NOST</name>
<comment type="caution">
    <text evidence="1">The sequence shown here is derived from an EMBL/GenBank/DDBJ whole genome shotgun (WGS) entry which is preliminary data.</text>
</comment>
<gene>
    <name evidence="1" type="ORF">H6G83_03515</name>
</gene>
<reference evidence="1 2" key="1">
    <citation type="journal article" date="2020" name="ISME J.">
        <title>Comparative genomics reveals insights into cyanobacterial evolution and habitat adaptation.</title>
        <authorList>
            <person name="Chen M.Y."/>
            <person name="Teng W.K."/>
            <person name="Zhao L."/>
            <person name="Hu C.X."/>
            <person name="Zhou Y.K."/>
            <person name="Han B.P."/>
            <person name="Song L.R."/>
            <person name="Shu W.S."/>
        </authorList>
    </citation>
    <scope>NUCLEOTIDE SEQUENCE [LARGE SCALE GENOMIC DNA]</scope>
    <source>
        <strain evidence="1 2">FACHB-119</strain>
    </source>
</reference>
<protein>
    <submittedName>
        <fullName evidence="1">Uncharacterized protein</fullName>
    </submittedName>
</protein>
<keyword evidence="2" id="KW-1185">Reference proteome</keyword>
<evidence type="ECO:0000313" key="2">
    <source>
        <dbReference type="Proteomes" id="UP000661112"/>
    </source>
</evidence>
<dbReference type="EMBL" id="JACJSG010000003">
    <property type="protein sequence ID" value="MBD2499695.1"/>
    <property type="molecule type" value="Genomic_DNA"/>
</dbReference>
<sequence>MAEANNRYQTISEIEYLINQFNNCTLPRSQWNHYAHLIVALWYLIHYEQQTAINLIRDRIQRYNRAMNINTTKNSGYHETITLFWIYLVSSYLYTKTPKNAASNSLLNLANDLIHIYGDKNLPLEYYSRDLLMSSASRQSWVEPDLKPITVYI</sequence>
<organism evidence="1 2">
    <name type="scientific">Anabaena azotica FACHB-119</name>
    <dbReference type="NCBI Taxonomy" id="947527"/>
    <lineage>
        <taxon>Bacteria</taxon>
        <taxon>Bacillati</taxon>
        <taxon>Cyanobacteriota</taxon>
        <taxon>Cyanophyceae</taxon>
        <taxon>Nostocales</taxon>
        <taxon>Nostocaceae</taxon>
        <taxon>Anabaena</taxon>
        <taxon>Anabaena azotica</taxon>
    </lineage>
</organism>
<proteinExistence type="predicted"/>
<dbReference type="RefSeq" id="WP_190467012.1">
    <property type="nucleotide sequence ID" value="NZ_JACJSG010000003.1"/>
</dbReference>
<dbReference type="Proteomes" id="UP000661112">
    <property type="component" value="Unassembled WGS sequence"/>
</dbReference>